<dbReference type="Gene3D" id="3.30.70.330">
    <property type="match status" value="1"/>
</dbReference>
<dbReference type="PANTHER" id="PTHR10693:SF20">
    <property type="entry name" value="AT27578P"/>
    <property type="match status" value="1"/>
</dbReference>
<dbReference type="InterPro" id="IPR039539">
    <property type="entry name" value="Ras_GTPase_bind_prot"/>
</dbReference>
<dbReference type="Gene3D" id="3.10.450.50">
    <property type="match status" value="1"/>
</dbReference>
<dbReference type="SUPFAM" id="SSF54928">
    <property type="entry name" value="RNA-binding domain, RBD"/>
    <property type="match status" value="1"/>
</dbReference>
<evidence type="ECO:0000256" key="2">
    <source>
        <dbReference type="PROSITE-ProRule" id="PRU00176"/>
    </source>
</evidence>
<dbReference type="SUPFAM" id="SSF54427">
    <property type="entry name" value="NTF2-like"/>
    <property type="match status" value="1"/>
</dbReference>
<evidence type="ECO:0000313" key="7">
    <source>
        <dbReference type="Proteomes" id="UP001141327"/>
    </source>
</evidence>
<organism evidence="6 7">
    <name type="scientific">Paratrimastix pyriformis</name>
    <dbReference type="NCBI Taxonomy" id="342808"/>
    <lineage>
        <taxon>Eukaryota</taxon>
        <taxon>Metamonada</taxon>
        <taxon>Preaxostyla</taxon>
        <taxon>Paratrimastigidae</taxon>
        <taxon>Paratrimastix</taxon>
    </lineage>
</organism>
<evidence type="ECO:0000313" key="6">
    <source>
        <dbReference type="EMBL" id="KAJ4462158.1"/>
    </source>
</evidence>
<name>A0ABQ8UTJ8_9EUKA</name>
<accession>A0ABQ8UTJ8</accession>
<dbReference type="PANTHER" id="PTHR10693">
    <property type="entry name" value="RAS GTPASE-ACTIVATING PROTEIN-BINDING PROTEIN"/>
    <property type="match status" value="1"/>
</dbReference>
<feature type="compositionally biased region" description="Acidic residues" evidence="3">
    <location>
        <begin position="173"/>
        <end position="195"/>
    </location>
</feature>
<dbReference type="InterPro" id="IPR012677">
    <property type="entry name" value="Nucleotide-bd_a/b_plait_sf"/>
</dbReference>
<dbReference type="PROSITE" id="PS50102">
    <property type="entry name" value="RRM"/>
    <property type="match status" value="1"/>
</dbReference>
<dbReference type="InterPro" id="IPR000504">
    <property type="entry name" value="RRM_dom"/>
</dbReference>
<feature type="domain" description="RRM" evidence="4">
    <location>
        <begin position="305"/>
        <end position="362"/>
    </location>
</feature>
<dbReference type="PROSITE" id="PS50177">
    <property type="entry name" value="NTF2_DOMAIN"/>
    <property type="match status" value="1"/>
</dbReference>
<evidence type="ECO:0008006" key="8">
    <source>
        <dbReference type="Google" id="ProtNLM"/>
    </source>
</evidence>
<sequence length="470" mass="50429">MSGVHKKLGNAFARAFYGALAANPDTCAMFYGEGSFLTRSVGDSHTEFVGATKIAEFLKSESCAPIRTAIAHITTQACRDLVVVQVAGFQTHGEEQHRFVETFILSPIEKGTRYFVLNDAFVSFDEDFTSIVSRPAAPLKETAAAPAPQADSGAAIEAQAEVPVESLPVAAEAPEEAQVEQQEPEEAQAEPEQEEAADVAAVVIEQKPEETPVDVAVQIEASVPVDMPQAEPEVAPVAVPEAPAPAPVAPAAPVVPTPAPVAAPQPPRSYANVAGSGTMPQPRFANQYRRQPLALCEELADGPHQEKLTALFAECGSVASVEILADRGYAFVNYESPEGVTMALLRQWTLDDQLLNVEARRPPRTDMRRPFRPFSPRYQAPGQQVPMGGLPPQAQPQGLPQGQRYGGRPFRGPRMNRPRRRPPPRAPPRARPSEEPPALTTGTPVARLALMPPCRPPAPAAPFFPRALGP</sequence>
<dbReference type="Pfam" id="PF00076">
    <property type="entry name" value="RRM_1"/>
    <property type="match status" value="1"/>
</dbReference>
<reference evidence="6" key="1">
    <citation type="journal article" date="2022" name="bioRxiv">
        <title>Genomics of Preaxostyla Flagellates Illuminates Evolutionary Transitions and the Path Towards Mitochondrial Loss.</title>
        <authorList>
            <person name="Novak L.V.F."/>
            <person name="Treitli S.C."/>
            <person name="Pyrih J."/>
            <person name="Halakuc P."/>
            <person name="Pipaliya S.V."/>
            <person name="Vacek V."/>
            <person name="Brzon O."/>
            <person name="Soukal P."/>
            <person name="Eme L."/>
            <person name="Dacks J.B."/>
            <person name="Karnkowska A."/>
            <person name="Elias M."/>
            <person name="Hampl V."/>
        </authorList>
    </citation>
    <scope>NUCLEOTIDE SEQUENCE</scope>
    <source>
        <strain evidence="6">RCP-MX</strain>
    </source>
</reference>
<dbReference type="InterPro" id="IPR035979">
    <property type="entry name" value="RBD_domain_sf"/>
</dbReference>
<evidence type="ECO:0000256" key="1">
    <source>
        <dbReference type="ARBA" id="ARBA00022884"/>
    </source>
</evidence>
<feature type="compositionally biased region" description="Basic and acidic residues" evidence="3">
    <location>
        <begin position="359"/>
        <end position="369"/>
    </location>
</feature>
<dbReference type="InterPro" id="IPR002075">
    <property type="entry name" value="NTF2_dom"/>
</dbReference>
<feature type="domain" description="NTF2" evidence="5">
    <location>
        <begin position="8"/>
        <end position="123"/>
    </location>
</feature>
<feature type="region of interest" description="Disordered" evidence="3">
    <location>
        <begin position="171"/>
        <end position="195"/>
    </location>
</feature>
<feature type="compositionally biased region" description="Low complexity" evidence="3">
    <location>
        <begin position="388"/>
        <end position="413"/>
    </location>
</feature>
<dbReference type="InterPro" id="IPR032710">
    <property type="entry name" value="NTF2-like_dom_sf"/>
</dbReference>
<feature type="compositionally biased region" description="Pro residues" evidence="3">
    <location>
        <begin position="453"/>
        <end position="462"/>
    </location>
</feature>
<dbReference type="Proteomes" id="UP001141327">
    <property type="component" value="Unassembled WGS sequence"/>
</dbReference>
<keyword evidence="7" id="KW-1185">Reference proteome</keyword>
<keyword evidence="1 2" id="KW-0694">RNA-binding</keyword>
<comment type="caution">
    <text evidence="6">The sequence shown here is derived from an EMBL/GenBank/DDBJ whole genome shotgun (WGS) entry which is preliminary data.</text>
</comment>
<dbReference type="CDD" id="cd00590">
    <property type="entry name" value="RRM_SF"/>
    <property type="match status" value="1"/>
</dbReference>
<dbReference type="Pfam" id="PF02136">
    <property type="entry name" value="NTF2"/>
    <property type="match status" value="1"/>
</dbReference>
<dbReference type="EMBL" id="JAPMOS010000004">
    <property type="protein sequence ID" value="KAJ4462158.1"/>
    <property type="molecule type" value="Genomic_DNA"/>
</dbReference>
<evidence type="ECO:0000259" key="4">
    <source>
        <dbReference type="PROSITE" id="PS50102"/>
    </source>
</evidence>
<gene>
    <name evidence="6" type="ORF">PAPYR_1340</name>
</gene>
<dbReference type="InterPro" id="IPR018222">
    <property type="entry name" value="Nuclear_transport_factor_2_euk"/>
</dbReference>
<protein>
    <recommendedName>
        <fullName evidence="8">Nuclear transport factor 2</fullName>
    </recommendedName>
</protein>
<evidence type="ECO:0000259" key="5">
    <source>
        <dbReference type="PROSITE" id="PS50177"/>
    </source>
</evidence>
<feature type="compositionally biased region" description="Basic residues" evidence="3">
    <location>
        <begin position="414"/>
        <end position="423"/>
    </location>
</feature>
<proteinExistence type="predicted"/>
<evidence type="ECO:0000256" key="3">
    <source>
        <dbReference type="SAM" id="MobiDB-lite"/>
    </source>
</evidence>
<feature type="region of interest" description="Disordered" evidence="3">
    <location>
        <begin position="359"/>
        <end position="470"/>
    </location>
</feature>